<evidence type="ECO:0000313" key="2">
    <source>
        <dbReference type="EMBL" id="CAE8673557.1"/>
    </source>
</evidence>
<organism evidence="2 3">
    <name type="scientific">Polarella glacialis</name>
    <name type="common">Dinoflagellate</name>
    <dbReference type="NCBI Taxonomy" id="89957"/>
    <lineage>
        <taxon>Eukaryota</taxon>
        <taxon>Sar</taxon>
        <taxon>Alveolata</taxon>
        <taxon>Dinophyceae</taxon>
        <taxon>Suessiales</taxon>
        <taxon>Suessiaceae</taxon>
        <taxon>Polarella</taxon>
    </lineage>
</organism>
<evidence type="ECO:0000256" key="1">
    <source>
        <dbReference type="SAM" id="MobiDB-lite"/>
    </source>
</evidence>
<feature type="region of interest" description="Disordered" evidence="1">
    <location>
        <begin position="39"/>
        <end position="71"/>
    </location>
</feature>
<reference evidence="2" key="1">
    <citation type="submission" date="2021-02" db="EMBL/GenBank/DDBJ databases">
        <authorList>
            <person name="Dougan E. K."/>
            <person name="Rhodes N."/>
            <person name="Thang M."/>
            <person name="Chan C."/>
        </authorList>
    </citation>
    <scope>NUCLEOTIDE SEQUENCE</scope>
</reference>
<evidence type="ECO:0000313" key="3">
    <source>
        <dbReference type="Proteomes" id="UP000626109"/>
    </source>
</evidence>
<protein>
    <submittedName>
        <fullName evidence="2">Uncharacterized protein</fullName>
    </submittedName>
</protein>
<name>A0A813J9A0_POLGL</name>
<accession>A0A813J9A0</accession>
<dbReference type="AlphaFoldDB" id="A0A813J9A0"/>
<feature type="compositionally biased region" description="Basic and acidic residues" evidence="1">
    <location>
        <begin position="121"/>
        <end position="131"/>
    </location>
</feature>
<feature type="compositionally biased region" description="Low complexity" evidence="1">
    <location>
        <begin position="106"/>
        <end position="115"/>
    </location>
</feature>
<sequence>MFVVSLQQQQLILNQLLTGHCGGTETLCGRSVARRAVCNKKKNNNSNNNNNKNKNKNKKKNNNNSNNSNLRGAAALSGVAEVGAFLRSFPTVSSNKISLFKVIVNNKNNSNTSSKQQKRKLIGEKTDWNQP</sequence>
<dbReference type="Proteomes" id="UP000626109">
    <property type="component" value="Unassembled WGS sequence"/>
</dbReference>
<gene>
    <name evidence="2" type="ORF">PGLA2088_LOCUS18590</name>
</gene>
<feature type="region of interest" description="Disordered" evidence="1">
    <location>
        <begin position="106"/>
        <end position="131"/>
    </location>
</feature>
<comment type="caution">
    <text evidence="2">The sequence shown here is derived from an EMBL/GenBank/DDBJ whole genome shotgun (WGS) entry which is preliminary data.</text>
</comment>
<dbReference type="EMBL" id="CAJNNW010024656">
    <property type="protein sequence ID" value="CAE8673557.1"/>
    <property type="molecule type" value="Genomic_DNA"/>
</dbReference>
<proteinExistence type="predicted"/>